<dbReference type="AlphaFoldDB" id="A0A328TQT8"/>
<protein>
    <submittedName>
        <fullName evidence="1">Phage protein</fullName>
    </submittedName>
</protein>
<evidence type="ECO:0000313" key="2">
    <source>
        <dbReference type="Proteomes" id="UP000244334"/>
    </source>
</evidence>
<gene>
    <name evidence="1" type="ORF">ACZ87_00564</name>
</gene>
<reference evidence="1" key="1">
    <citation type="submission" date="2018-04" db="EMBL/GenBank/DDBJ databases">
        <title>Genomes of the Obligate Erwinia dacicola and Facultative Enterobacter sp. OLF Endosymbionts of the Olive Fruit fly, Bactrocera oleae.</title>
        <authorList>
            <person name="Estes A.M."/>
            <person name="Hearn D.J."/>
            <person name="Agarwal S."/>
            <person name="Pierson E.A."/>
            <person name="Dunning-Hotopp J.C."/>
        </authorList>
    </citation>
    <scope>NUCLEOTIDE SEQUENCE [LARGE SCALE GENOMIC DNA]</scope>
    <source>
        <strain evidence="1">Oroville</strain>
    </source>
</reference>
<name>A0A328TQT8_9GAMM</name>
<sequence length="154" mass="16117">MNGIGNKLAAAKDTIVNFGNSISGWFKETLGIHSPSRVFMGFGDNIGQGAAIGLQRTTPLAALAGQRLATEMTPDVPRIPSPEIMAAGYSGRGAAAAGGGTSGGIQVSFNPQFYLNGKETAAPAGLAGALNMSLHELEKMLERLLAQQQRRRYE</sequence>
<dbReference type="Proteomes" id="UP000244334">
    <property type="component" value="Unassembled WGS sequence"/>
</dbReference>
<organism evidence="1 2">
    <name type="scientific">Candidatus Erwinia dacicola</name>
    <dbReference type="NCBI Taxonomy" id="252393"/>
    <lineage>
        <taxon>Bacteria</taxon>
        <taxon>Pseudomonadati</taxon>
        <taxon>Pseudomonadota</taxon>
        <taxon>Gammaproteobacteria</taxon>
        <taxon>Enterobacterales</taxon>
        <taxon>Erwiniaceae</taxon>
        <taxon>Erwinia</taxon>
    </lineage>
</organism>
<accession>A0A328TQT8</accession>
<dbReference type="EMBL" id="LJAM02000023">
    <property type="protein sequence ID" value="RAP72620.1"/>
    <property type="molecule type" value="Genomic_DNA"/>
</dbReference>
<proteinExistence type="predicted"/>
<keyword evidence="2" id="KW-1185">Reference proteome</keyword>
<evidence type="ECO:0000313" key="1">
    <source>
        <dbReference type="EMBL" id="RAP72620.1"/>
    </source>
</evidence>
<comment type="caution">
    <text evidence="1">The sequence shown here is derived from an EMBL/GenBank/DDBJ whole genome shotgun (WGS) entry which is preliminary data.</text>
</comment>